<comment type="caution">
    <text evidence="1">The sequence shown here is derived from an EMBL/GenBank/DDBJ whole genome shotgun (WGS) entry which is preliminary data.</text>
</comment>
<reference evidence="1 2" key="1">
    <citation type="journal article" date="2019" name="Sci. Rep.">
        <title>Orb-weaving spider Araneus ventricosus genome elucidates the spidroin gene catalogue.</title>
        <authorList>
            <person name="Kono N."/>
            <person name="Nakamura H."/>
            <person name="Ohtoshi R."/>
            <person name="Moran D.A.P."/>
            <person name="Shinohara A."/>
            <person name="Yoshida Y."/>
            <person name="Fujiwara M."/>
            <person name="Mori M."/>
            <person name="Tomita M."/>
            <person name="Arakawa K."/>
        </authorList>
    </citation>
    <scope>NUCLEOTIDE SEQUENCE [LARGE SCALE GENOMIC DNA]</scope>
</reference>
<protein>
    <submittedName>
        <fullName evidence="1">Uncharacterized protein</fullName>
    </submittedName>
</protein>
<keyword evidence="2" id="KW-1185">Reference proteome</keyword>
<evidence type="ECO:0000313" key="2">
    <source>
        <dbReference type="Proteomes" id="UP000499080"/>
    </source>
</evidence>
<dbReference type="EMBL" id="BGPR01016033">
    <property type="protein sequence ID" value="GBN71582.1"/>
    <property type="molecule type" value="Genomic_DNA"/>
</dbReference>
<evidence type="ECO:0000313" key="1">
    <source>
        <dbReference type="EMBL" id="GBN71582.1"/>
    </source>
</evidence>
<name>A0A4Y2R751_ARAVE</name>
<dbReference type="Proteomes" id="UP000499080">
    <property type="component" value="Unassembled WGS sequence"/>
</dbReference>
<accession>A0A4Y2R751</accession>
<dbReference type="AlphaFoldDB" id="A0A4Y2R751"/>
<proteinExistence type="predicted"/>
<organism evidence="1 2">
    <name type="scientific">Araneus ventricosus</name>
    <name type="common">Orbweaver spider</name>
    <name type="synonym">Epeira ventricosa</name>
    <dbReference type="NCBI Taxonomy" id="182803"/>
    <lineage>
        <taxon>Eukaryota</taxon>
        <taxon>Metazoa</taxon>
        <taxon>Ecdysozoa</taxon>
        <taxon>Arthropoda</taxon>
        <taxon>Chelicerata</taxon>
        <taxon>Arachnida</taxon>
        <taxon>Araneae</taxon>
        <taxon>Araneomorphae</taxon>
        <taxon>Entelegynae</taxon>
        <taxon>Araneoidea</taxon>
        <taxon>Araneidae</taxon>
        <taxon>Araneus</taxon>
    </lineage>
</organism>
<sequence>MERRTYSASRSLASSGNFFMDVTYKRVGSFYRCCLQETEFFLHRKSVRWTHLSPVVRILCLQETDFLSRKRQVDCIQSSSLINLCCFKD</sequence>
<gene>
    <name evidence="1" type="ORF">AVEN_108706_1</name>
</gene>